<keyword evidence="3" id="KW-0964">Secreted</keyword>
<reference evidence="6 7" key="1">
    <citation type="submission" date="2020-07" db="EMBL/GenBank/DDBJ databases">
        <title>Diversity of carbapenemase encoding genes among Pseudomonas putida group clinical isolates in a tertiary Brazilian hospital.</title>
        <authorList>
            <person name="Alberto-Lei F."/>
            <person name="Nodari C.S."/>
            <person name="Streling A.P."/>
            <person name="Paulino J.T."/>
            <person name="Bessa-Neto F.O."/>
            <person name="Cayo R."/>
            <person name="Gales A.C."/>
        </authorList>
    </citation>
    <scope>NUCLEOTIDE SEQUENCE [LARGE SCALE GENOMIC DNA]</scope>
    <source>
        <strain evidence="6 7">12815</strain>
    </source>
</reference>
<dbReference type="Proteomes" id="UP000545074">
    <property type="component" value="Unassembled WGS sequence"/>
</dbReference>
<dbReference type="SUPFAM" id="SSF69255">
    <property type="entry name" value="gp5 N-terminal domain-like"/>
    <property type="match status" value="1"/>
</dbReference>
<dbReference type="PANTHER" id="PTHR32305:SF15">
    <property type="entry name" value="PROTEIN RHSA-RELATED"/>
    <property type="match status" value="1"/>
</dbReference>
<organism evidence="6 7">
    <name type="scientific">Pseudomonas juntendi</name>
    <dbReference type="NCBI Taxonomy" id="2666183"/>
    <lineage>
        <taxon>Bacteria</taxon>
        <taxon>Pseudomonadati</taxon>
        <taxon>Pseudomonadota</taxon>
        <taxon>Gammaproteobacteria</taxon>
        <taxon>Pseudomonadales</taxon>
        <taxon>Pseudomonadaceae</taxon>
        <taxon>Pseudomonas</taxon>
    </lineage>
</organism>
<sequence>MLTDLISLLNPQNRRLFKLNTFAPVSEEDLLLEHFSGSEGLSQLYQMDLALLSQRSDVKLKSLIGKPATVEIELSDGSFRYINGYINRFSTQGSDGGVVRYSAMLGPWLWMLTCRFDSRIFQDKTVQDVVSEVFAGFGSLAKYEFRLSKSLKSYSYITQYRESDFNFIQRLLENDGLFYYFEHTAETHVMVITDDSSTLLPLPEQPQIRFHSASVTETADSITQWHASRQLQSGKIAVRTFDYRQPRNFLPVSMHSLNEQGDVDKFEIYDFPGQYTHATNEAGEDLVRNRIEALELVGKTFYGYSNCRAMKPGYTFELTQHYVHDSGDADDRQFLLLSVEHRGSNNYMTGDQAGYDNKFVCVRRKIAFRPQLSTRKPLINGPQTAIVVGPPGEEIFTDELGRVKLQFHWDRLGQFNDQSSCWVRVAQSGASGGFGSIQIPRVGDEVVVVFLDGNPDRPLIMGSVYNSTNTPPWSLPANKTQSGFLTRSMKGDGGTANFFRFEDKAGAEQIIMHAERNMDTEIELDETHDVGNNRTITVGGTHTETVKKDTVVQVTEGSYTLQVDNQFIQVAAKQHIILQVGDSSITLTPEGIEIKGKVIVTTSTDTTQITGAAVRIND</sequence>
<feature type="domain" description="Gp5/Type VI secretion system Vgr C-terminal trimerisation" evidence="5">
    <location>
        <begin position="482"/>
        <end position="571"/>
    </location>
</feature>
<dbReference type="PANTHER" id="PTHR32305">
    <property type="match status" value="1"/>
</dbReference>
<gene>
    <name evidence="6" type="ORF">H4C80_03305</name>
</gene>
<dbReference type="InterPro" id="IPR050708">
    <property type="entry name" value="T6SS_VgrG/RHS"/>
</dbReference>
<dbReference type="Gene3D" id="2.40.50.230">
    <property type="entry name" value="Gp5 N-terminal domain"/>
    <property type="match status" value="1"/>
</dbReference>
<dbReference type="InterPro" id="IPR006531">
    <property type="entry name" value="Gp5/Vgr_OB"/>
</dbReference>
<comment type="subcellular location">
    <subcellularLocation>
        <location evidence="1">Secreted</location>
    </subcellularLocation>
</comment>
<dbReference type="Pfam" id="PF04717">
    <property type="entry name" value="Phage_base_V"/>
    <property type="match status" value="1"/>
</dbReference>
<dbReference type="Gene3D" id="3.55.50.10">
    <property type="entry name" value="Baseplate protein-like domains"/>
    <property type="match status" value="1"/>
</dbReference>
<dbReference type="RefSeq" id="WP_182388857.1">
    <property type="nucleotide sequence ID" value="NZ_JACGCX010000002.1"/>
</dbReference>
<comment type="caution">
    <text evidence="6">The sequence shown here is derived from an EMBL/GenBank/DDBJ whole genome shotgun (WGS) entry which is preliminary data.</text>
</comment>
<dbReference type="AlphaFoldDB" id="A0A7W2Q7L3"/>
<dbReference type="InterPro" id="IPR037026">
    <property type="entry name" value="Vgr_OB-fold_dom_sf"/>
</dbReference>
<dbReference type="NCBIfam" id="TIGR03361">
    <property type="entry name" value="VI_Rhs_Vgr"/>
    <property type="match status" value="1"/>
</dbReference>
<proteinExistence type="inferred from homology"/>
<evidence type="ECO:0000313" key="6">
    <source>
        <dbReference type="EMBL" id="MBA6096176.1"/>
    </source>
</evidence>
<dbReference type="Pfam" id="PF22178">
    <property type="entry name" value="Gp5_trimer_C"/>
    <property type="match status" value="1"/>
</dbReference>
<protein>
    <submittedName>
        <fullName evidence="6">Type VI secretion system tip protein VgrG</fullName>
    </submittedName>
</protein>
<name>A0A7W2Q7L3_9PSED</name>
<dbReference type="Gene3D" id="2.30.110.50">
    <property type="match status" value="1"/>
</dbReference>
<comment type="similarity">
    <text evidence="2">Belongs to the VgrG protein family.</text>
</comment>
<dbReference type="InterPro" id="IPR017847">
    <property type="entry name" value="T6SS_RhsGE_Vgr_subset"/>
</dbReference>
<evidence type="ECO:0000259" key="5">
    <source>
        <dbReference type="Pfam" id="PF22178"/>
    </source>
</evidence>
<dbReference type="InterPro" id="IPR006533">
    <property type="entry name" value="T6SS_Vgr_RhsGE"/>
</dbReference>
<dbReference type="Gene3D" id="4.10.220.110">
    <property type="match status" value="1"/>
</dbReference>
<evidence type="ECO:0000313" key="7">
    <source>
        <dbReference type="Proteomes" id="UP000545074"/>
    </source>
</evidence>
<dbReference type="SUPFAM" id="SSF69279">
    <property type="entry name" value="Phage tail proteins"/>
    <property type="match status" value="2"/>
</dbReference>
<evidence type="ECO:0000259" key="4">
    <source>
        <dbReference type="Pfam" id="PF04717"/>
    </source>
</evidence>
<dbReference type="NCBIfam" id="TIGR01646">
    <property type="entry name" value="vgr_GE"/>
    <property type="match status" value="1"/>
</dbReference>
<evidence type="ECO:0000256" key="3">
    <source>
        <dbReference type="ARBA" id="ARBA00022525"/>
    </source>
</evidence>
<evidence type="ECO:0000256" key="2">
    <source>
        <dbReference type="ARBA" id="ARBA00005558"/>
    </source>
</evidence>
<dbReference type="GO" id="GO:0005576">
    <property type="term" value="C:extracellular region"/>
    <property type="evidence" value="ECO:0007669"/>
    <property type="project" value="UniProtKB-SubCell"/>
</dbReference>
<feature type="domain" description="Gp5/Type VI secretion system Vgr protein OB-fold" evidence="4">
    <location>
        <begin position="398"/>
        <end position="465"/>
    </location>
</feature>
<dbReference type="Pfam" id="PF05954">
    <property type="entry name" value="Phage_GPD"/>
    <property type="match status" value="1"/>
</dbReference>
<dbReference type="EMBL" id="JACGCX010000002">
    <property type="protein sequence ID" value="MBA6096176.1"/>
    <property type="molecule type" value="Genomic_DNA"/>
</dbReference>
<dbReference type="SUPFAM" id="SSF69349">
    <property type="entry name" value="Phage fibre proteins"/>
    <property type="match status" value="1"/>
</dbReference>
<accession>A0A7W2Q7L3</accession>
<evidence type="ECO:0000256" key="1">
    <source>
        <dbReference type="ARBA" id="ARBA00004613"/>
    </source>
</evidence>
<dbReference type="InterPro" id="IPR054030">
    <property type="entry name" value="Gp5_Vgr_C"/>
</dbReference>